<dbReference type="OrthoDB" id="190848at2"/>
<accession>F2IEP7</accession>
<dbReference type="Pfam" id="PF11185">
    <property type="entry name" value="DUF2971"/>
    <property type="match status" value="1"/>
</dbReference>
<keyword evidence="2" id="KW-1185">Reference proteome</keyword>
<protein>
    <recommendedName>
        <fullName evidence="3">DUF2971 domain-containing protein</fullName>
    </recommendedName>
</protein>
<dbReference type="InterPro" id="IPR021352">
    <property type="entry name" value="DUF2971"/>
</dbReference>
<dbReference type="eggNOG" id="COG0457">
    <property type="taxonomic scope" value="Bacteria"/>
</dbReference>
<dbReference type="EMBL" id="CP002542">
    <property type="protein sequence ID" value="AEA45614.1"/>
    <property type="molecule type" value="Genomic_DNA"/>
</dbReference>
<dbReference type="RefSeq" id="WP_013688381.1">
    <property type="nucleotide sequence ID" value="NC_015321.1"/>
</dbReference>
<dbReference type="Proteomes" id="UP000007463">
    <property type="component" value="Chromosome"/>
</dbReference>
<dbReference type="KEGG" id="fte:Fluta_3645"/>
<reference evidence="1 2" key="1">
    <citation type="journal article" date="2011" name="Stand. Genomic Sci.">
        <title>Complete genome sequence of the gliding freshwater bacterium Fluviicola taffensis type strain (RW262).</title>
        <authorList>
            <person name="Woyke T."/>
            <person name="Chertkov O."/>
            <person name="Lapidus A."/>
            <person name="Nolan M."/>
            <person name="Lucas S."/>
            <person name="Del Rio T.G."/>
            <person name="Tice H."/>
            <person name="Cheng J.F."/>
            <person name="Tapia R."/>
            <person name="Han C."/>
            <person name="Goodwin L."/>
            <person name="Pitluck S."/>
            <person name="Liolios K."/>
            <person name="Pagani I."/>
            <person name="Ivanova N."/>
            <person name="Huntemann M."/>
            <person name="Mavromatis K."/>
            <person name="Mikhailova N."/>
            <person name="Pati A."/>
            <person name="Chen A."/>
            <person name="Palaniappan K."/>
            <person name="Land M."/>
            <person name="Hauser L."/>
            <person name="Brambilla E.M."/>
            <person name="Rohde M."/>
            <person name="Mwirichia R."/>
            <person name="Sikorski J."/>
            <person name="Tindall B.J."/>
            <person name="Goker M."/>
            <person name="Bristow J."/>
            <person name="Eisen J.A."/>
            <person name="Markowitz V."/>
            <person name="Hugenholtz P."/>
            <person name="Klenk H.P."/>
            <person name="Kyrpides N.C."/>
        </authorList>
    </citation>
    <scope>NUCLEOTIDE SEQUENCE [LARGE SCALE GENOMIC DNA]</scope>
    <source>
        <strain evidence="2">DSM 16823 / RW262 / RW262</strain>
    </source>
</reference>
<gene>
    <name evidence="1" type="ordered locus">Fluta_3645</name>
</gene>
<evidence type="ECO:0008006" key="3">
    <source>
        <dbReference type="Google" id="ProtNLM"/>
    </source>
</evidence>
<proteinExistence type="predicted"/>
<sequence length="253" mass="29540">MSQLQVTQEKYIYKYFPINEFLFRVLINNELFFANPFNFNDPFDCQFQLNLIEGSEAEQEWNRNLDSVLTESDHLLIDRLNLRNNLASGLTPHFIEGVSKLIGVTCFSEKPDNFLMWSHYGASHSGVCLKFDWRMHKEYFQGTRVVYEDNLPVAEYSSSQGFQDQIPRIVLTKLTHWSYENEVRSVITTENNKRTPSFNPKSLSGVIFGDKTNNTDIELIKRIIALHGEYSNIEFYKANLLRTESRINISKLE</sequence>
<name>F2IEP7_FLUTR</name>
<reference evidence="2" key="2">
    <citation type="submission" date="2011-02" db="EMBL/GenBank/DDBJ databases">
        <title>The complete genome of Fluviicola taffensis DSM 16823.</title>
        <authorList>
            <consortium name="US DOE Joint Genome Institute (JGI-PGF)"/>
            <person name="Lucas S."/>
            <person name="Copeland A."/>
            <person name="Lapidus A."/>
            <person name="Bruce D."/>
            <person name="Goodwin L."/>
            <person name="Pitluck S."/>
            <person name="Kyrpides N."/>
            <person name="Mavromatis K."/>
            <person name="Ivanova N."/>
            <person name="Mikhailova N."/>
            <person name="Pagani I."/>
            <person name="Chertkov O."/>
            <person name="Detter J.C."/>
            <person name="Han C."/>
            <person name="Tapia R."/>
            <person name="Land M."/>
            <person name="Hauser L."/>
            <person name="Markowitz V."/>
            <person name="Cheng J.-F."/>
            <person name="Hugenholtz P."/>
            <person name="Woyke T."/>
            <person name="Wu D."/>
            <person name="Tindall B."/>
            <person name="Pomrenke H.G."/>
            <person name="Brambilla E."/>
            <person name="Klenk H.-P."/>
            <person name="Eisen J.A."/>
        </authorList>
    </citation>
    <scope>NUCLEOTIDE SEQUENCE [LARGE SCALE GENOMIC DNA]</scope>
    <source>
        <strain evidence="2">DSM 16823 / RW262 / RW262</strain>
    </source>
</reference>
<organism evidence="1 2">
    <name type="scientific">Fluviicola taffensis (strain DSM 16823 / NCIMB 13979 / RW262)</name>
    <dbReference type="NCBI Taxonomy" id="755732"/>
    <lineage>
        <taxon>Bacteria</taxon>
        <taxon>Pseudomonadati</taxon>
        <taxon>Bacteroidota</taxon>
        <taxon>Flavobacteriia</taxon>
        <taxon>Flavobacteriales</taxon>
        <taxon>Crocinitomicaceae</taxon>
        <taxon>Fluviicola</taxon>
    </lineage>
</organism>
<dbReference type="HOGENOM" id="CLU_050666_2_1_10"/>
<dbReference type="AlphaFoldDB" id="F2IEP7"/>
<evidence type="ECO:0000313" key="2">
    <source>
        <dbReference type="Proteomes" id="UP000007463"/>
    </source>
</evidence>
<dbReference type="STRING" id="755732.Fluta_3645"/>
<evidence type="ECO:0000313" key="1">
    <source>
        <dbReference type="EMBL" id="AEA45614.1"/>
    </source>
</evidence>